<comment type="caution">
    <text evidence="2">The sequence shown here is derived from an EMBL/GenBank/DDBJ whole genome shotgun (WGS) entry which is preliminary data.</text>
</comment>
<organism evidence="2 3">
    <name type="scientific">Pseudomonas syringae pv. apii</name>
    <dbReference type="NCBI Taxonomy" id="81036"/>
    <lineage>
        <taxon>Bacteria</taxon>
        <taxon>Pseudomonadati</taxon>
        <taxon>Pseudomonadota</taxon>
        <taxon>Gammaproteobacteria</taxon>
        <taxon>Pseudomonadales</taxon>
        <taxon>Pseudomonadaceae</taxon>
        <taxon>Pseudomonas</taxon>
    </lineage>
</organism>
<sequence>MSTDTLDKALILTPPDNEIMNAARQNILTQASALKLDFLPVMKEKMLPLQTALKRADKVYRDNLAAVTVQLNSVNLQPIDLKQQQIEADQRLSDKQKQQAISLLNAQRIRQVSNLTMVVRNSAKAIAEHSDDMAQINLKLEGNRLLETLQAQIDSMTLRSASLESTMGEITADRRLLDATIKTFEKYNVADVFKEMLPTAEELKLVALPSPELALVTAGIARLGKLLDKVSSALTYLDLIEERDRLRLRYNALLEESRIAHQEAKATAAKLDELTGLAGVSQSKALWVEEAKKVYQSLYNFLEQITQQDDSSAKISQHVEHLKTYIKSFYDTKRVALTRMFSTKAGGDPIATCFLVLNPAPPACWAVRFYRGSLARDRQAARRRREYNPETPAESARPGPVE</sequence>
<accession>A0A3M3MP91</accession>
<dbReference type="InterPro" id="IPR047760">
    <property type="entry name" value="XaxB-like"/>
</dbReference>
<proteinExistence type="predicted"/>
<gene>
    <name evidence="2" type="ORF">ALQ49_04429</name>
</gene>
<feature type="region of interest" description="Disordered" evidence="1">
    <location>
        <begin position="381"/>
        <end position="402"/>
    </location>
</feature>
<reference evidence="2 3" key="1">
    <citation type="submission" date="2018-08" db="EMBL/GenBank/DDBJ databases">
        <title>Recombination of ecologically and evolutionarily significant loci maintains genetic cohesion in the Pseudomonas syringae species complex.</title>
        <authorList>
            <person name="Dillon M."/>
            <person name="Thakur S."/>
            <person name="Almeida R.N.D."/>
            <person name="Weir B.S."/>
            <person name="Guttman D.S."/>
        </authorList>
    </citation>
    <scope>NUCLEOTIDE SEQUENCE [LARGE SCALE GENOMIC DNA]</scope>
    <source>
        <strain evidence="2 3">1089_5</strain>
    </source>
</reference>
<dbReference type="EMBL" id="RBPL01000109">
    <property type="protein sequence ID" value="RMN92553.1"/>
    <property type="molecule type" value="Genomic_DNA"/>
</dbReference>
<dbReference type="AlphaFoldDB" id="A0A3M3MP91"/>
<evidence type="ECO:0000256" key="1">
    <source>
        <dbReference type="SAM" id="MobiDB-lite"/>
    </source>
</evidence>
<protein>
    <submittedName>
        <fullName evidence="2">Binary cytotoxin component</fullName>
    </submittedName>
</protein>
<evidence type="ECO:0000313" key="2">
    <source>
        <dbReference type="EMBL" id="RMN92553.1"/>
    </source>
</evidence>
<evidence type="ECO:0000313" key="3">
    <source>
        <dbReference type="Proteomes" id="UP000278062"/>
    </source>
</evidence>
<name>A0A3M3MP91_9PSED</name>
<dbReference type="Proteomes" id="UP000278062">
    <property type="component" value="Unassembled WGS sequence"/>
</dbReference>
<dbReference type="NCBIfam" id="NF033927">
    <property type="entry name" value="alph_xenorhab_B"/>
    <property type="match status" value="1"/>
</dbReference>